<dbReference type="InterPro" id="IPR057601">
    <property type="entry name" value="Oar-like_b-barrel"/>
</dbReference>
<dbReference type="Gene3D" id="2.40.170.20">
    <property type="entry name" value="TonB-dependent receptor, beta-barrel domain"/>
    <property type="match status" value="1"/>
</dbReference>
<sequence length="1067" mass="114253">MTATGFQNETSEVSLAGETPRNLDIKLQVGPASQTVTVSANDVSVLNTSNANIGTSLSSADVNRLPIVGRDPYELLRLTPGTVSDAARSGSGSSVSLPNNQSGNQSNSGIFQTENQIQASASGQRVTSNTYLIDGVSVDSLSHGGSAVVTPNPESVAEITTTSSSFDAGDGYKVGLHTRVVSKAGSNDLHGSLFFQYDEPGLNAFQPYGGPSGALPVRVENKQREWAGSIGFPILKNKLFLFSSYEGISNINSGFSEQYVPTPQYLSGLAALRGGGIVSGVLTGPGSAPQVVSVLPISCQNLQAVCTPVGTGADIGSFAGGLGTYLPAYNAATPALANNASGGGLDGIPDVEFAQVRTTSRYRGNQWNGRVDWNLTPSDQLAASVYFVKLSQSSPDASTGAQPLSDLPFKPFNSSGTVVYIHTFNPKLVNEARANYSRYEDNQISDAGTTVDFGIPRFEVQGYTFGRFYDGPIWGSTTPAILAQNTYEFRDQLIQTFGSHTLRYGGLIRWEQDNDNLSGFSRPDYVFQGIWNYANDAPIDESIAANPNSGGPAIGQRYFRDHNLAGFIQHDWKITPNFTLNTGLRWEYFEPLYNKGSRINEPIFGPTYATFLSAAVLAPVNHIFNSNYNNWGPKFGFAWSPEKANNKLVVSGGFGMSYDRLDDGLYLNGFENGPGYAQFGLCCASDTQTPAATHIVFARGATRSAFSYPVNPYLSVGTDPTTGLPNGAGAIEVYGASPHTAQPMIYSFASQIQYELPYQIVATVGYQGTVGHHFPRLVDQNFLYPTCAPTNPDGSCATGSVLSPFNNTYIPTTDVATNYNALNLQLNKRFSHGYNITAFYTYSKSLDQSSNEGPGSLSNQTDPANPVSEYGPSDFDVRHRVTVAGNWDLPKYHNGHGLVGNLVSGWQINGIYQFHTGFPWTPVTGQPTVAVVQSASTLAPTRPLAYFGGAGNSCSNGAYINGTNFPGGGQKYFLIGQSGPPGIGRNSWNGPCYMDTDLSAAKEQIFSVLGHESHFRFQANAYNVFNKTNLQPISAGTNEALIENSLFGVSPGADSGRVIEFFARIDF</sequence>
<dbReference type="InterPro" id="IPR036942">
    <property type="entry name" value="Beta-barrel_TonB_sf"/>
</dbReference>
<feature type="region of interest" description="Disordered" evidence="7">
    <location>
        <begin position="83"/>
        <end position="108"/>
    </location>
</feature>
<evidence type="ECO:0000256" key="3">
    <source>
        <dbReference type="ARBA" id="ARBA00022452"/>
    </source>
</evidence>
<keyword evidence="4" id="KW-0812">Transmembrane</keyword>
<proteinExistence type="predicted"/>
<feature type="compositionally biased region" description="Low complexity" evidence="7">
    <location>
        <begin position="99"/>
        <end position="108"/>
    </location>
</feature>
<dbReference type="GO" id="GO:0015344">
    <property type="term" value="F:siderophore uptake transmembrane transporter activity"/>
    <property type="evidence" value="ECO:0007669"/>
    <property type="project" value="TreeGrafter"/>
</dbReference>
<organism evidence="9 10">
    <name type="scientific">Acidisarcina polymorpha</name>
    <dbReference type="NCBI Taxonomy" id="2211140"/>
    <lineage>
        <taxon>Bacteria</taxon>
        <taxon>Pseudomonadati</taxon>
        <taxon>Acidobacteriota</taxon>
        <taxon>Terriglobia</taxon>
        <taxon>Terriglobales</taxon>
        <taxon>Acidobacteriaceae</taxon>
        <taxon>Acidisarcina</taxon>
    </lineage>
</organism>
<dbReference type="PANTHER" id="PTHR30069">
    <property type="entry name" value="TONB-DEPENDENT OUTER MEMBRANE RECEPTOR"/>
    <property type="match status" value="1"/>
</dbReference>
<dbReference type="GO" id="GO:0009279">
    <property type="term" value="C:cell outer membrane"/>
    <property type="evidence" value="ECO:0007669"/>
    <property type="project" value="UniProtKB-SubCell"/>
</dbReference>
<dbReference type="AlphaFoldDB" id="A0A2Z5FS43"/>
<accession>A0A2Z5FS43</accession>
<keyword evidence="3" id="KW-1134">Transmembrane beta strand</keyword>
<dbReference type="PANTHER" id="PTHR30069:SF46">
    <property type="entry name" value="OAR PROTEIN"/>
    <property type="match status" value="1"/>
</dbReference>
<comment type="subcellular location">
    <subcellularLocation>
        <location evidence="1">Cell outer membrane</location>
        <topology evidence="1">Multi-pass membrane protein</topology>
    </subcellularLocation>
</comment>
<keyword evidence="10" id="KW-1185">Reference proteome</keyword>
<dbReference type="InterPro" id="IPR039426">
    <property type="entry name" value="TonB-dep_rcpt-like"/>
</dbReference>
<evidence type="ECO:0000259" key="8">
    <source>
        <dbReference type="Pfam" id="PF25183"/>
    </source>
</evidence>
<evidence type="ECO:0000256" key="2">
    <source>
        <dbReference type="ARBA" id="ARBA00022448"/>
    </source>
</evidence>
<keyword evidence="6" id="KW-0998">Cell outer membrane</keyword>
<dbReference type="KEGG" id="abas:ACPOL_0196"/>
<feature type="compositionally biased region" description="Polar residues" evidence="7">
    <location>
        <begin position="850"/>
        <end position="863"/>
    </location>
</feature>
<evidence type="ECO:0000313" key="9">
    <source>
        <dbReference type="EMBL" id="AXC09581.1"/>
    </source>
</evidence>
<keyword evidence="2" id="KW-0813">Transport</keyword>
<evidence type="ECO:0000313" key="10">
    <source>
        <dbReference type="Proteomes" id="UP000253606"/>
    </source>
</evidence>
<dbReference type="SUPFAM" id="SSF56935">
    <property type="entry name" value="Porins"/>
    <property type="match status" value="1"/>
</dbReference>
<protein>
    <submittedName>
        <fullName evidence="9">Oar protein</fullName>
    </submittedName>
</protein>
<keyword evidence="5" id="KW-0472">Membrane</keyword>
<evidence type="ECO:0000256" key="1">
    <source>
        <dbReference type="ARBA" id="ARBA00004571"/>
    </source>
</evidence>
<dbReference type="Proteomes" id="UP000253606">
    <property type="component" value="Chromosome"/>
</dbReference>
<dbReference type="EMBL" id="CP030840">
    <property type="protein sequence ID" value="AXC09581.1"/>
    <property type="molecule type" value="Genomic_DNA"/>
</dbReference>
<evidence type="ECO:0000256" key="7">
    <source>
        <dbReference type="SAM" id="MobiDB-lite"/>
    </source>
</evidence>
<gene>
    <name evidence="9" type="ORF">ACPOL_0196</name>
</gene>
<evidence type="ECO:0000256" key="5">
    <source>
        <dbReference type="ARBA" id="ARBA00023136"/>
    </source>
</evidence>
<feature type="domain" description="TonB-dependent transporter Oar-like beta-barrel" evidence="8">
    <location>
        <begin position="181"/>
        <end position="1058"/>
    </location>
</feature>
<dbReference type="GO" id="GO:0044718">
    <property type="term" value="P:siderophore transmembrane transport"/>
    <property type="evidence" value="ECO:0007669"/>
    <property type="project" value="TreeGrafter"/>
</dbReference>
<dbReference type="Pfam" id="PF25183">
    <property type="entry name" value="OMP_b-brl_4"/>
    <property type="match status" value="1"/>
</dbReference>
<evidence type="ECO:0000256" key="4">
    <source>
        <dbReference type="ARBA" id="ARBA00022692"/>
    </source>
</evidence>
<evidence type="ECO:0000256" key="6">
    <source>
        <dbReference type="ARBA" id="ARBA00023237"/>
    </source>
</evidence>
<feature type="region of interest" description="Disordered" evidence="7">
    <location>
        <begin position="850"/>
        <end position="873"/>
    </location>
</feature>
<name>A0A2Z5FS43_9BACT</name>
<reference evidence="9 10" key="1">
    <citation type="journal article" date="2018" name="Front. Microbiol.">
        <title>Hydrolytic Capabilities as a Key to Environmental Success: Chitinolytic and Cellulolytic Acidobacteria From Acidic Sub-arctic Soils and Boreal Peatlands.</title>
        <authorList>
            <person name="Belova S.E."/>
            <person name="Ravin N.V."/>
            <person name="Pankratov T.A."/>
            <person name="Rakitin A.L."/>
            <person name="Ivanova A.A."/>
            <person name="Beletsky A.V."/>
            <person name="Mardanov A.V."/>
            <person name="Sinninghe Damste J.S."/>
            <person name="Dedysh S.N."/>
        </authorList>
    </citation>
    <scope>NUCLEOTIDE SEQUENCE [LARGE SCALE GENOMIC DNA]</scope>
    <source>
        <strain evidence="9 10">SBC82</strain>
    </source>
</reference>